<dbReference type="EMBL" id="QEWE01000018">
    <property type="protein sequence ID" value="REJ28091.1"/>
    <property type="molecule type" value="Genomic_DNA"/>
</dbReference>
<evidence type="ECO:0000313" key="2">
    <source>
        <dbReference type="EMBL" id="REJ28091.1"/>
    </source>
</evidence>
<feature type="region of interest" description="Disordered" evidence="1">
    <location>
        <begin position="64"/>
        <end position="93"/>
    </location>
</feature>
<evidence type="ECO:0000313" key="3">
    <source>
        <dbReference type="Proteomes" id="UP000257014"/>
    </source>
</evidence>
<dbReference type="AlphaFoldDB" id="A0A3E0K4F6"/>
<sequence length="93" mass="10369">MQEGGESFFRLFVFPRRSGIIAAASFFSGHSSVPKRACLRAMQRRPSHFKGRMLFEGRKTCLMPNDSAGSRSSGHRPAAAALKREFPMKNPPK</sequence>
<protein>
    <submittedName>
        <fullName evidence="2">Uncharacterized protein</fullName>
    </submittedName>
</protein>
<dbReference type="Proteomes" id="UP000257014">
    <property type="component" value="Unassembled WGS sequence"/>
</dbReference>
<accession>A0A3E0K4F6</accession>
<organism evidence="2 3">
    <name type="scientific">Caldibacillus debilis</name>
    <dbReference type="NCBI Taxonomy" id="301148"/>
    <lineage>
        <taxon>Bacteria</taxon>
        <taxon>Bacillati</taxon>
        <taxon>Bacillota</taxon>
        <taxon>Bacilli</taxon>
        <taxon>Bacillales</taxon>
        <taxon>Bacillaceae</taxon>
        <taxon>Caldibacillus</taxon>
    </lineage>
</organism>
<name>A0A3E0K4F6_9BACI</name>
<comment type="caution">
    <text evidence="2">The sequence shown here is derived from an EMBL/GenBank/DDBJ whole genome shotgun (WGS) entry which is preliminary data.</text>
</comment>
<reference evidence="2 3" key="1">
    <citation type="submission" date="2018-03" db="EMBL/GenBank/DDBJ databases">
        <authorList>
            <person name="Keele B.F."/>
        </authorList>
    </citation>
    <scope>NUCLEOTIDE SEQUENCE [LARGE SCALE GENOMIC DNA]</scope>
    <source>
        <strain evidence="2">ZCTH4_d</strain>
    </source>
</reference>
<gene>
    <name evidence="2" type="ORF">C6P37_09610</name>
</gene>
<proteinExistence type="predicted"/>
<evidence type="ECO:0000256" key="1">
    <source>
        <dbReference type="SAM" id="MobiDB-lite"/>
    </source>
</evidence>